<proteinExistence type="predicted"/>
<gene>
    <name evidence="1" type="ORF">F4694_006393</name>
</gene>
<reference evidence="2" key="1">
    <citation type="submission" date="2020-07" db="EMBL/GenBank/DDBJ databases">
        <authorList>
            <person name="Partida-Martinez L."/>
            <person name="Huntemann M."/>
            <person name="Clum A."/>
            <person name="Wang J."/>
            <person name="Palaniappan K."/>
            <person name="Ritter S."/>
            <person name="Chen I.-M."/>
            <person name="Stamatis D."/>
            <person name="Reddy T."/>
            <person name="O'Malley R."/>
            <person name="Daum C."/>
            <person name="Shapiro N."/>
            <person name="Ivanova N."/>
            <person name="Kyrpides N."/>
            <person name="Woyke T."/>
        </authorList>
    </citation>
    <scope>NUCLEOTIDE SEQUENCE [LARGE SCALE GENOMIC DNA]</scope>
    <source>
        <strain evidence="2">AT2.8</strain>
    </source>
</reference>
<reference evidence="2" key="2">
    <citation type="submission" date="2020-08" db="EMBL/GenBank/DDBJ databases">
        <title>The Agave Microbiome: Exploring the role of microbial communities in plant adaptations to desert environments.</title>
        <authorList>
            <person name="Partida-Martinez L.P."/>
        </authorList>
    </citation>
    <scope>NUCLEOTIDE SEQUENCE [LARGE SCALE GENOMIC DNA]</scope>
    <source>
        <strain evidence="2">AT2.8</strain>
    </source>
</reference>
<comment type="caution">
    <text evidence="1">The sequence shown here is derived from an EMBL/GenBank/DDBJ whole genome shotgun (WGS) entry which is preliminary data.</text>
</comment>
<dbReference type="EMBL" id="JACCBX010000023">
    <property type="protein sequence ID" value="NYE09513.1"/>
    <property type="molecule type" value="Genomic_DNA"/>
</dbReference>
<name>A0A852TL43_9BACI</name>
<evidence type="ECO:0000313" key="1">
    <source>
        <dbReference type="EMBL" id="NYE09513.1"/>
    </source>
</evidence>
<protein>
    <submittedName>
        <fullName evidence="1">Uncharacterized protein</fullName>
    </submittedName>
</protein>
<accession>A0A852TL43</accession>
<sequence length="59" mass="6973">MKNNQLPLDKSFFIQYNNYNHVGKISEKESSSLGRVKASQGWCEPDTKQRMKRTFEMFV</sequence>
<organism evidence="1 2">
    <name type="scientific">Neobacillus niacini</name>
    <dbReference type="NCBI Taxonomy" id="86668"/>
    <lineage>
        <taxon>Bacteria</taxon>
        <taxon>Bacillati</taxon>
        <taxon>Bacillota</taxon>
        <taxon>Bacilli</taxon>
        <taxon>Bacillales</taxon>
        <taxon>Bacillaceae</taxon>
        <taxon>Neobacillus</taxon>
    </lineage>
</organism>
<dbReference type="AlphaFoldDB" id="A0A852TL43"/>
<dbReference type="Proteomes" id="UP000548423">
    <property type="component" value="Unassembled WGS sequence"/>
</dbReference>
<evidence type="ECO:0000313" key="2">
    <source>
        <dbReference type="Proteomes" id="UP000548423"/>
    </source>
</evidence>